<organism evidence="1 2">
    <name type="scientific">Sphaerospermopsis reniformis</name>
    <dbReference type="NCBI Taxonomy" id="531300"/>
    <lineage>
        <taxon>Bacteria</taxon>
        <taxon>Bacillati</taxon>
        <taxon>Cyanobacteriota</taxon>
        <taxon>Cyanophyceae</taxon>
        <taxon>Nostocales</taxon>
        <taxon>Aphanizomenonaceae</taxon>
        <taxon>Sphaerospermopsis</taxon>
    </lineage>
</organism>
<accession>A0A480A7V6</accession>
<evidence type="ECO:0008006" key="3">
    <source>
        <dbReference type="Google" id="ProtNLM"/>
    </source>
</evidence>
<dbReference type="AlphaFoldDB" id="A0A480A7V6"/>
<sequence length="212" mass="24571">MTGNLFENPSLDNAIASLKNDLLDATGPKISTMRNYRFAILHYDPRDEFKLRDRIRRLTDDLKSQGWNVLLISLHCLLLDRLRREEPRILDSLIRTEQRLYKKDPDRALNHLKDKISLYIEGSSGIAQDVITLINEFSNEHPDQSDRTLIFLGRAGSLYPFFRSSALLKHIDGKTNNLPVVLLYPGERRDLNALSFMGELPSDRDYRPRIYS</sequence>
<dbReference type="RefSeq" id="WP_137669406.1">
    <property type="nucleotide sequence ID" value="NZ_BJCE01000369.1"/>
</dbReference>
<evidence type="ECO:0000313" key="2">
    <source>
        <dbReference type="Proteomes" id="UP000300142"/>
    </source>
</evidence>
<reference evidence="2" key="1">
    <citation type="submission" date="2019-02" db="EMBL/GenBank/DDBJ databases">
        <title>Draft genome sequence of Sphaerospermopsis reniformis NIES-1949.</title>
        <authorList>
            <person name="Yamaguchi H."/>
            <person name="Suzuki S."/>
            <person name="Kawachi M."/>
        </authorList>
    </citation>
    <scope>NUCLEOTIDE SEQUENCE [LARGE SCALE GENOMIC DNA]</scope>
    <source>
        <strain evidence="2">NIES-1949</strain>
    </source>
</reference>
<evidence type="ECO:0000313" key="1">
    <source>
        <dbReference type="EMBL" id="GCL39986.1"/>
    </source>
</evidence>
<gene>
    <name evidence="1" type="ORF">SR1949_51180</name>
</gene>
<comment type="caution">
    <text evidence="1">The sequence shown here is derived from an EMBL/GenBank/DDBJ whole genome shotgun (WGS) entry which is preliminary data.</text>
</comment>
<proteinExistence type="predicted"/>
<dbReference type="Proteomes" id="UP000300142">
    <property type="component" value="Unassembled WGS sequence"/>
</dbReference>
<dbReference type="Pfam" id="PF08747">
    <property type="entry name" value="BrxB"/>
    <property type="match status" value="1"/>
</dbReference>
<keyword evidence="2" id="KW-1185">Reference proteome</keyword>
<name>A0A480A7V6_9CYAN</name>
<dbReference type="InterPro" id="IPR014858">
    <property type="entry name" value="BrxB"/>
</dbReference>
<protein>
    <recommendedName>
        <fullName evidence="3">DUF1788 domain-containing protein</fullName>
    </recommendedName>
</protein>
<dbReference type="EMBL" id="BJCE01000369">
    <property type="protein sequence ID" value="GCL39986.1"/>
    <property type="molecule type" value="Genomic_DNA"/>
</dbReference>